<dbReference type="InterPro" id="IPR008927">
    <property type="entry name" value="6-PGluconate_DH-like_C_sf"/>
</dbReference>
<evidence type="ECO:0000256" key="4">
    <source>
        <dbReference type="PIRSR" id="PIRSR000103-1"/>
    </source>
</evidence>
<dbReference type="OrthoDB" id="3185659at2"/>
<evidence type="ECO:0000259" key="5">
    <source>
        <dbReference type="Pfam" id="PF03446"/>
    </source>
</evidence>
<dbReference type="Gene3D" id="1.10.1040.10">
    <property type="entry name" value="N-(1-d-carboxylethyl)-l-norvaline Dehydrogenase, domain 2"/>
    <property type="match status" value="1"/>
</dbReference>
<dbReference type="PIRSF" id="PIRSF000103">
    <property type="entry name" value="HIBADH"/>
    <property type="match status" value="1"/>
</dbReference>
<dbReference type="RefSeq" id="WP_091518310.1">
    <property type="nucleotide sequence ID" value="NZ_LT629772.1"/>
</dbReference>
<keyword evidence="3" id="KW-0520">NAD</keyword>
<evidence type="ECO:0000256" key="3">
    <source>
        <dbReference type="ARBA" id="ARBA00023027"/>
    </source>
</evidence>
<proteinExistence type="inferred from homology"/>
<dbReference type="Gene3D" id="3.40.50.720">
    <property type="entry name" value="NAD(P)-binding Rossmann-like Domain"/>
    <property type="match status" value="1"/>
</dbReference>
<dbReference type="Proteomes" id="UP000199103">
    <property type="component" value="Chromosome I"/>
</dbReference>
<feature type="domain" description="3-hydroxyisobutyrate dehydrogenase-like NAD-binding" evidence="6">
    <location>
        <begin position="163"/>
        <end position="285"/>
    </location>
</feature>
<dbReference type="GO" id="GO:0050661">
    <property type="term" value="F:NADP binding"/>
    <property type="evidence" value="ECO:0007669"/>
    <property type="project" value="InterPro"/>
</dbReference>
<reference evidence="7 8" key="1">
    <citation type="submission" date="2016-10" db="EMBL/GenBank/DDBJ databases">
        <authorList>
            <person name="de Groot N.N."/>
        </authorList>
    </citation>
    <scope>NUCLEOTIDE SEQUENCE [LARGE SCALE GENOMIC DNA]</scope>
    <source>
        <strain evidence="7 8">DSM 21800</strain>
    </source>
</reference>
<dbReference type="Pfam" id="PF14833">
    <property type="entry name" value="NAD_binding_11"/>
    <property type="match status" value="1"/>
</dbReference>
<dbReference type="SUPFAM" id="SSF51735">
    <property type="entry name" value="NAD(P)-binding Rossmann-fold domains"/>
    <property type="match status" value="1"/>
</dbReference>
<dbReference type="InterPro" id="IPR013328">
    <property type="entry name" value="6PGD_dom2"/>
</dbReference>
<evidence type="ECO:0000313" key="8">
    <source>
        <dbReference type="Proteomes" id="UP000199103"/>
    </source>
</evidence>
<evidence type="ECO:0000256" key="1">
    <source>
        <dbReference type="ARBA" id="ARBA00009080"/>
    </source>
</evidence>
<dbReference type="InterPro" id="IPR036291">
    <property type="entry name" value="NAD(P)-bd_dom_sf"/>
</dbReference>
<keyword evidence="8" id="KW-1185">Reference proteome</keyword>
<protein>
    <submittedName>
        <fullName evidence="7">3-hydroxyisobutyrate dehydrogenase</fullName>
    </submittedName>
</protein>
<dbReference type="InterPro" id="IPR029154">
    <property type="entry name" value="HIBADH-like_NADP-bd"/>
</dbReference>
<evidence type="ECO:0000256" key="2">
    <source>
        <dbReference type="ARBA" id="ARBA00023002"/>
    </source>
</evidence>
<dbReference type="InterPro" id="IPR015815">
    <property type="entry name" value="HIBADH-related"/>
</dbReference>
<dbReference type="GO" id="GO:0016616">
    <property type="term" value="F:oxidoreductase activity, acting on the CH-OH group of donors, NAD or NADP as acceptor"/>
    <property type="evidence" value="ECO:0007669"/>
    <property type="project" value="TreeGrafter"/>
</dbReference>
<dbReference type="SUPFAM" id="SSF48179">
    <property type="entry name" value="6-phosphogluconate dehydrogenase C-terminal domain-like"/>
    <property type="match status" value="1"/>
</dbReference>
<sequence length="298" mass="30405">MQSTKPTVGVIGLGAMGRPAAAALARRFPVAGYDPVRTALDAAVQDGVVGYDSPAATAAAADLIVLSLPTPAVVRSVVDDLGRSADGKIIADLSTIDPGTAREVAAALEPSGTRYLDAPVLGRPASCGNWTLPCGGDETAVEAFAEVAIGTIAAAVERVGTVGSGATLKVCNNLMFASINTITAEVVDLAERAGVDPAVFARVVGGSGAATVSGLFNDIAPRMAEHRYADPTFAIRLLAKDVGLGAELAASLQRDLPVTRIVKDITDCAVRQGLGDLDTAAVVETYRDQPTLRQNGPD</sequence>
<dbReference type="Pfam" id="PF03446">
    <property type="entry name" value="NAD_binding_2"/>
    <property type="match status" value="1"/>
</dbReference>
<feature type="active site" evidence="4">
    <location>
        <position position="169"/>
    </location>
</feature>
<dbReference type="InterPro" id="IPR006115">
    <property type="entry name" value="6PGDH_NADP-bd"/>
</dbReference>
<dbReference type="PANTHER" id="PTHR22981:SF80">
    <property type="entry name" value="BLR4309 PROTEIN"/>
    <property type="match status" value="1"/>
</dbReference>
<organism evidence="7 8">
    <name type="scientific">Microlunatus soli</name>
    <dbReference type="NCBI Taxonomy" id="630515"/>
    <lineage>
        <taxon>Bacteria</taxon>
        <taxon>Bacillati</taxon>
        <taxon>Actinomycetota</taxon>
        <taxon>Actinomycetes</taxon>
        <taxon>Propionibacteriales</taxon>
        <taxon>Propionibacteriaceae</taxon>
        <taxon>Microlunatus</taxon>
    </lineage>
</organism>
<name>A0A1H1MIA3_9ACTN</name>
<dbReference type="EMBL" id="LT629772">
    <property type="protein sequence ID" value="SDR86456.1"/>
    <property type="molecule type" value="Genomic_DNA"/>
</dbReference>
<gene>
    <name evidence="7" type="ORF">SAMN04489812_0148</name>
</gene>
<dbReference type="PANTHER" id="PTHR22981">
    <property type="entry name" value="3-HYDROXYISOBUTYRATE DEHYDROGENASE-RELATED"/>
    <property type="match status" value="1"/>
</dbReference>
<dbReference type="STRING" id="630515.SAMN04489812_0148"/>
<dbReference type="AlphaFoldDB" id="A0A1H1MIA3"/>
<dbReference type="GO" id="GO:0051287">
    <property type="term" value="F:NAD binding"/>
    <property type="evidence" value="ECO:0007669"/>
    <property type="project" value="InterPro"/>
</dbReference>
<evidence type="ECO:0000259" key="6">
    <source>
        <dbReference type="Pfam" id="PF14833"/>
    </source>
</evidence>
<evidence type="ECO:0000313" key="7">
    <source>
        <dbReference type="EMBL" id="SDR86456.1"/>
    </source>
</evidence>
<accession>A0A1H1MIA3</accession>
<feature type="domain" description="6-phosphogluconate dehydrogenase NADP-binding" evidence="5">
    <location>
        <begin position="7"/>
        <end position="154"/>
    </location>
</feature>
<comment type="similarity">
    <text evidence="1">Belongs to the HIBADH-related family.</text>
</comment>
<keyword evidence="2" id="KW-0560">Oxidoreductase</keyword>